<accession>A0A4Z1EGA5</accession>
<sequence>MSSTTAQDVLDILYKKVVLPLASSTGTFSARDAADLDNLLQPVEKLLGKLEAPKLQGLEHNKDFSYNVDNKDQQDVKDGSLAMDDSLNRYAVRDFLLVLEHHEDPIRPLDAPSQPAYFCVDEKTAFKFFPLLRMLFRNTTRPINSHMALHKDLFSPPADDDYIVFDPATTMVTKLLWENKIVYIEELLGSDLAKSQKNFASIKNQTRKTIMEFMKVWIIWHQERKMSFSGPGDMEMIKTFIDRVLAIAKYFGAVVNDIEDRKTMRILCWWSCHQRPFSSSVSLDSSLQHAAIITSHWSAEKTVHSTQAELNRIKNSEIRFIDTMPEGCRKPKFYTFSKANIFRKLPLLLTVYRHKLAGSLGDLSDELMYDPDVSAQKNNEHHSIGIYFQALMRSSFMEEQPGYASVTTNPARLRHAFFNLGLWVDGAPLRDLSSRDYQDLTDLAVFLGVKHASYDLFGWFNYPPSWSSLMRHDERTLPSHADTSFSTVYENNLRKNVNKHGAKLNLGA</sequence>
<dbReference type="AlphaFoldDB" id="A0A4Z1EGA5"/>
<organism evidence="1 2">
    <name type="scientific">Botrytis tulipae</name>
    <dbReference type="NCBI Taxonomy" id="87230"/>
    <lineage>
        <taxon>Eukaryota</taxon>
        <taxon>Fungi</taxon>
        <taxon>Dikarya</taxon>
        <taxon>Ascomycota</taxon>
        <taxon>Pezizomycotina</taxon>
        <taxon>Leotiomycetes</taxon>
        <taxon>Helotiales</taxon>
        <taxon>Sclerotiniaceae</taxon>
        <taxon>Botrytis</taxon>
    </lineage>
</organism>
<name>A0A4Z1EGA5_9HELO</name>
<reference evidence="1 2" key="1">
    <citation type="submission" date="2017-12" db="EMBL/GenBank/DDBJ databases">
        <title>Comparative genomics of Botrytis spp.</title>
        <authorList>
            <person name="Valero-Jimenez C.A."/>
            <person name="Tapia P."/>
            <person name="Veloso J."/>
            <person name="Silva-Moreno E."/>
            <person name="Staats M."/>
            <person name="Valdes J.H."/>
            <person name="Van Kan J.A.L."/>
        </authorList>
    </citation>
    <scope>NUCLEOTIDE SEQUENCE [LARGE SCALE GENOMIC DNA]</scope>
    <source>
        <strain evidence="1 2">Bt9001</strain>
    </source>
</reference>
<keyword evidence="2" id="KW-1185">Reference proteome</keyword>
<evidence type="ECO:0000313" key="1">
    <source>
        <dbReference type="EMBL" id="TGO09762.1"/>
    </source>
</evidence>
<gene>
    <name evidence="1" type="ORF">BTUL_0155g00170</name>
</gene>
<dbReference type="OrthoDB" id="3516801at2759"/>
<protein>
    <submittedName>
        <fullName evidence="1">Uncharacterized protein</fullName>
    </submittedName>
</protein>
<dbReference type="Proteomes" id="UP000297777">
    <property type="component" value="Unassembled WGS sequence"/>
</dbReference>
<dbReference type="EMBL" id="PQXH01000155">
    <property type="protein sequence ID" value="TGO09762.1"/>
    <property type="molecule type" value="Genomic_DNA"/>
</dbReference>
<evidence type="ECO:0000313" key="2">
    <source>
        <dbReference type="Proteomes" id="UP000297777"/>
    </source>
</evidence>
<proteinExistence type="predicted"/>
<comment type="caution">
    <text evidence="1">The sequence shown here is derived from an EMBL/GenBank/DDBJ whole genome shotgun (WGS) entry which is preliminary data.</text>
</comment>